<dbReference type="PANTHER" id="PTHR37534">
    <property type="entry name" value="TRANSCRIPTIONAL ACTIVATOR PROTEIN UGA3"/>
    <property type="match status" value="1"/>
</dbReference>
<accession>A0ABR1VU75</accession>
<name>A0ABR1VU75_9PEZI</name>
<protein>
    <submittedName>
        <fullName evidence="3">Uncharacterized protein</fullName>
    </submittedName>
</protein>
<comment type="caution">
    <text evidence="3">The sequence shown here is derived from an EMBL/GenBank/DDBJ whole genome shotgun (WGS) entry which is preliminary data.</text>
</comment>
<evidence type="ECO:0000256" key="1">
    <source>
        <dbReference type="ARBA" id="ARBA00023242"/>
    </source>
</evidence>
<keyword evidence="1" id="KW-0539">Nucleus</keyword>
<evidence type="ECO:0000256" key="2">
    <source>
        <dbReference type="SAM" id="MobiDB-lite"/>
    </source>
</evidence>
<gene>
    <name evidence="3" type="ORF">PG997_009040</name>
</gene>
<keyword evidence="4" id="KW-1185">Reference proteome</keyword>
<feature type="compositionally biased region" description="Polar residues" evidence="2">
    <location>
        <begin position="69"/>
        <end position="80"/>
    </location>
</feature>
<dbReference type="GeneID" id="92046415"/>
<organism evidence="3 4">
    <name type="scientific">Apiospora hydei</name>
    <dbReference type="NCBI Taxonomy" id="1337664"/>
    <lineage>
        <taxon>Eukaryota</taxon>
        <taxon>Fungi</taxon>
        <taxon>Dikarya</taxon>
        <taxon>Ascomycota</taxon>
        <taxon>Pezizomycotina</taxon>
        <taxon>Sordariomycetes</taxon>
        <taxon>Xylariomycetidae</taxon>
        <taxon>Amphisphaeriales</taxon>
        <taxon>Apiosporaceae</taxon>
        <taxon>Apiospora</taxon>
    </lineage>
</organism>
<proteinExistence type="predicted"/>
<sequence length="466" mass="51279">MRRGSAERLCERGIRLNFIDTQTSSAQPLTSLPPGTQLVFHDESQAIASGYTVKSHDVNGKHVDVNHASSRAESATQTGVNPGESGPLVSTSGGSSAEEDTVTVSPQLALPSLYLITDHEESLLMEIFVTKVGPGLDCLVASKLFTNITPFYALDHPVLYSAIMACGERYLVPTGESMHYEKACEGLELELENPNRDQLVCLTASTLLQAYTTMGNRPNQSGVDRARAQTDKAEVDINDSGLAAACFLVKHSHVCARKSHRRHTTDLGFNKTHSHEDQWVRRMVSICASIAALNADFVVYTDKTDPDSSEGLLRRCEQYKTWCDDWAGNVPRSMMPLCYVPPDPSAQAPSHFPQIFLIKPSASVARLLYHASCLMLDRIQAASPTADAHEVQLRQTRHASDICGIASQAEDREFVYVATCCLSFAARFLVEPEANEEAFHILDRITHGTPWRPKRFRQGADCASRK</sequence>
<reference evidence="3 4" key="1">
    <citation type="submission" date="2023-01" db="EMBL/GenBank/DDBJ databases">
        <title>Analysis of 21 Apiospora genomes using comparative genomics revels a genus with tremendous synthesis potential of carbohydrate active enzymes and secondary metabolites.</title>
        <authorList>
            <person name="Sorensen T."/>
        </authorList>
    </citation>
    <scope>NUCLEOTIDE SEQUENCE [LARGE SCALE GENOMIC DNA]</scope>
    <source>
        <strain evidence="3 4">CBS 114990</strain>
    </source>
</reference>
<dbReference type="EMBL" id="JAQQWN010000007">
    <property type="protein sequence ID" value="KAK8074377.1"/>
    <property type="molecule type" value="Genomic_DNA"/>
</dbReference>
<feature type="region of interest" description="Disordered" evidence="2">
    <location>
        <begin position="69"/>
        <end position="102"/>
    </location>
</feature>
<dbReference type="Proteomes" id="UP001433268">
    <property type="component" value="Unassembled WGS sequence"/>
</dbReference>
<dbReference type="PANTHER" id="PTHR37534:SF40">
    <property type="entry name" value="ZN(2)-C6 FUNGAL-TYPE DOMAIN-CONTAINING PROTEIN"/>
    <property type="match status" value="1"/>
</dbReference>
<evidence type="ECO:0000313" key="3">
    <source>
        <dbReference type="EMBL" id="KAK8074377.1"/>
    </source>
</evidence>
<evidence type="ECO:0000313" key="4">
    <source>
        <dbReference type="Proteomes" id="UP001433268"/>
    </source>
</evidence>
<dbReference type="RefSeq" id="XP_066665317.1">
    <property type="nucleotide sequence ID" value="XM_066813355.1"/>
</dbReference>